<reference evidence="2" key="1">
    <citation type="journal article" date="2010" name="Science">
        <title>Plasticity of animal genome architecture unmasked by rapid evolution of a pelagic tunicate.</title>
        <authorList>
            <person name="Denoeud F."/>
            <person name="Henriet S."/>
            <person name="Mungpakdee S."/>
            <person name="Aury J.M."/>
            <person name="Da Silva C."/>
            <person name="Brinkmann H."/>
            <person name="Mikhaleva J."/>
            <person name="Olsen L.C."/>
            <person name="Jubin C."/>
            <person name="Canestro C."/>
            <person name="Bouquet J.M."/>
            <person name="Danks G."/>
            <person name="Poulain J."/>
            <person name="Campsteijn C."/>
            <person name="Adamski M."/>
            <person name="Cross I."/>
            <person name="Yadetie F."/>
            <person name="Muffato M."/>
            <person name="Louis A."/>
            <person name="Butcher S."/>
            <person name="Tsagkogeorga G."/>
            <person name="Konrad A."/>
            <person name="Singh S."/>
            <person name="Jensen M.F."/>
            <person name="Cong E.H."/>
            <person name="Eikeseth-Otteraa H."/>
            <person name="Noel B."/>
            <person name="Anthouard V."/>
            <person name="Porcel B.M."/>
            <person name="Kachouri-Lafond R."/>
            <person name="Nishino A."/>
            <person name="Ugolini M."/>
            <person name="Chourrout P."/>
            <person name="Nishida H."/>
            <person name="Aasland R."/>
            <person name="Huzurbazar S."/>
            <person name="Westhof E."/>
            <person name="Delsuc F."/>
            <person name="Lehrach H."/>
            <person name="Reinhardt R."/>
            <person name="Weissenbach J."/>
            <person name="Roy S.W."/>
            <person name="Artiguenave F."/>
            <person name="Postlethwait J.H."/>
            <person name="Manak J.R."/>
            <person name="Thompson E.M."/>
            <person name="Jaillon O."/>
            <person name="Du Pasquier L."/>
            <person name="Boudinot P."/>
            <person name="Liberles D.A."/>
            <person name="Volff J.N."/>
            <person name="Philippe H."/>
            <person name="Lenhard B."/>
            <person name="Roest Crollius H."/>
            <person name="Wincker P."/>
            <person name="Chourrout D."/>
        </authorList>
    </citation>
    <scope>NUCLEOTIDE SEQUENCE [LARGE SCALE GENOMIC DNA]</scope>
</reference>
<name>E4X2C4_OIKDI</name>
<dbReference type="InParanoid" id="E4X2C4"/>
<evidence type="ECO:0000313" key="2">
    <source>
        <dbReference type="EMBL" id="CBY07366.1"/>
    </source>
</evidence>
<dbReference type="Proteomes" id="UP000001307">
    <property type="component" value="Unassembled WGS sequence"/>
</dbReference>
<organism evidence="2">
    <name type="scientific">Oikopleura dioica</name>
    <name type="common">Tunicate</name>
    <dbReference type="NCBI Taxonomy" id="34765"/>
    <lineage>
        <taxon>Eukaryota</taxon>
        <taxon>Metazoa</taxon>
        <taxon>Chordata</taxon>
        <taxon>Tunicata</taxon>
        <taxon>Appendicularia</taxon>
        <taxon>Copelata</taxon>
        <taxon>Oikopleuridae</taxon>
        <taxon>Oikopleura</taxon>
    </lineage>
</organism>
<evidence type="ECO:0000256" key="1">
    <source>
        <dbReference type="SAM" id="MobiDB-lite"/>
    </source>
</evidence>
<dbReference type="AlphaFoldDB" id="E4X2C4"/>
<evidence type="ECO:0000313" key="3">
    <source>
        <dbReference type="Proteomes" id="UP000001307"/>
    </source>
</evidence>
<feature type="region of interest" description="Disordered" evidence="1">
    <location>
        <begin position="162"/>
        <end position="201"/>
    </location>
</feature>
<feature type="compositionally biased region" description="Acidic residues" evidence="1">
    <location>
        <begin position="162"/>
        <end position="189"/>
    </location>
</feature>
<gene>
    <name evidence="2" type="ORF">GSOID_T00017034001</name>
</gene>
<sequence length="201" mass="23376">MENDYEGLYMRVTDLYNNAEIDTRQNLHVELRANIARIKTKADKELLAMKGLGLARQTLLAADNRLVETIFSVIKSYERSIFGATNRRIWTLTLSKISETASYLRSLDDFEKEKLIWTAMRSRDDQKNNLDARDGILERVFDENNDALYPVDFDLEVEEEILNENEAVSEDESEEEEKLDNEESEDNMSFDDTPLLPSRDH</sequence>
<dbReference type="EMBL" id="FN653022">
    <property type="protein sequence ID" value="CBY07366.1"/>
    <property type="molecule type" value="Genomic_DNA"/>
</dbReference>
<proteinExistence type="predicted"/>
<protein>
    <submittedName>
        <fullName evidence="2">Uncharacterized protein</fullName>
    </submittedName>
</protein>
<accession>E4X2C4</accession>
<keyword evidence="3" id="KW-1185">Reference proteome</keyword>